<dbReference type="Proteomes" id="UP000234530">
    <property type="component" value="Plasmid pPZ02"/>
</dbReference>
<evidence type="ECO:0000313" key="2">
    <source>
        <dbReference type="Proteomes" id="UP000234530"/>
    </source>
</evidence>
<proteinExistence type="predicted"/>
<keyword evidence="2" id="KW-1185">Reference proteome</keyword>
<reference evidence="1 2" key="1">
    <citation type="journal article" date="2013" name="Antonie Van Leeuwenhoek">
        <title>Paracoccus zhejiangensis sp. nov., isolated from activated sludge in wastewater-treatment system.</title>
        <authorList>
            <person name="Wu Z.G."/>
            <person name="Zhang D.F."/>
            <person name="Liu Y.L."/>
            <person name="Wang F."/>
            <person name="Jiang X."/>
            <person name="Li C."/>
            <person name="Li S.P."/>
            <person name="Hong Q."/>
            <person name="Li W.J."/>
        </authorList>
    </citation>
    <scope>NUCLEOTIDE SEQUENCE [LARGE SCALE GENOMIC DNA]</scope>
    <source>
        <strain evidence="1 2">J6</strain>
        <plasmid evidence="2">Plasmid ppz02</plasmid>
    </source>
</reference>
<name>A0A2H5F5M2_9RHOB</name>
<dbReference type="EMBL" id="CP025432">
    <property type="protein sequence ID" value="AUH66835.1"/>
    <property type="molecule type" value="Genomic_DNA"/>
</dbReference>
<keyword evidence="1" id="KW-0614">Plasmid</keyword>
<gene>
    <name evidence="1" type="ORF">CX676_21300</name>
</gene>
<organism evidence="1 2">
    <name type="scientific">Paracoccus zhejiangensis</name>
    <dbReference type="NCBI Taxonomy" id="1077935"/>
    <lineage>
        <taxon>Bacteria</taxon>
        <taxon>Pseudomonadati</taxon>
        <taxon>Pseudomonadota</taxon>
        <taxon>Alphaproteobacteria</taxon>
        <taxon>Rhodobacterales</taxon>
        <taxon>Paracoccaceae</taxon>
        <taxon>Paracoccus</taxon>
    </lineage>
</organism>
<dbReference type="RefSeq" id="WP_101754799.1">
    <property type="nucleotide sequence ID" value="NZ_CP025432.1"/>
</dbReference>
<dbReference type="OrthoDB" id="7778376at2"/>
<evidence type="ECO:0000313" key="1">
    <source>
        <dbReference type="EMBL" id="AUH66835.1"/>
    </source>
</evidence>
<dbReference type="KEGG" id="pzh:CX676_21300"/>
<geneLocation type="plasmid" evidence="2">
    <name>ppz02</name>
</geneLocation>
<dbReference type="AlphaFoldDB" id="A0A2H5F5M2"/>
<accession>A0A2H5F5M2</accession>
<sequence length="67" mass="7213">MTLPMEGGLIAETSDGSEIHLAAGEGQRVFHALATLAQTPVGAHITIRALRTSDGEELWRSQVTEQR</sequence>
<protein>
    <submittedName>
        <fullName evidence="1">Uncharacterized protein</fullName>
    </submittedName>
</protein>